<proteinExistence type="predicted"/>
<dbReference type="InterPro" id="IPR006212">
    <property type="entry name" value="Furin_repeat"/>
</dbReference>
<feature type="domain" description="VWFC" evidence="1">
    <location>
        <begin position="235"/>
        <end position="295"/>
    </location>
</feature>
<dbReference type="AlphaFoldDB" id="A0A2G8L151"/>
<feature type="non-terminal residue" evidence="2">
    <location>
        <position position="1"/>
    </location>
</feature>
<dbReference type="OrthoDB" id="430044at2759"/>
<dbReference type="InterPro" id="IPR001007">
    <property type="entry name" value="VWF_dom"/>
</dbReference>
<dbReference type="Pfam" id="PF00093">
    <property type="entry name" value="VWC"/>
    <property type="match status" value="5"/>
</dbReference>
<dbReference type="GO" id="GO:0005886">
    <property type="term" value="C:plasma membrane"/>
    <property type="evidence" value="ECO:0007669"/>
    <property type="project" value="TreeGrafter"/>
</dbReference>
<feature type="domain" description="VWFC" evidence="1">
    <location>
        <begin position="56"/>
        <end position="116"/>
    </location>
</feature>
<evidence type="ECO:0000313" key="3">
    <source>
        <dbReference type="Proteomes" id="UP000230750"/>
    </source>
</evidence>
<name>A0A2G8L151_STIJA</name>
<dbReference type="EMBL" id="MRZV01000268">
    <property type="protein sequence ID" value="PIK53994.1"/>
    <property type="molecule type" value="Genomic_DNA"/>
</dbReference>
<dbReference type="SUPFAM" id="SSF57603">
    <property type="entry name" value="FnI-like domain"/>
    <property type="match status" value="6"/>
</dbReference>
<dbReference type="PROSITE" id="PS50184">
    <property type="entry name" value="VWFC_2"/>
    <property type="match status" value="4"/>
</dbReference>
<dbReference type="SMART" id="SM00215">
    <property type="entry name" value="VWC_out"/>
    <property type="match status" value="4"/>
</dbReference>
<organism evidence="2 3">
    <name type="scientific">Stichopus japonicus</name>
    <name type="common">Sea cucumber</name>
    <dbReference type="NCBI Taxonomy" id="307972"/>
    <lineage>
        <taxon>Eukaryota</taxon>
        <taxon>Metazoa</taxon>
        <taxon>Echinodermata</taxon>
        <taxon>Eleutherozoa</taxon>
        <taxon>Echinozoa</taxon>
        <taxon>Holothuroidea</taxon>
        <taxon>Aspidochirotacea</taxon>
        <taxon>Aspidochirotida</taxon>
        <taxon>Stichopodidae</taxon>
        <taxon>Apostichopus</taxon>
    </lineage>
</organism>
<accession>A0A2G8L151</accession>
<dbReference type="CDD" id="cd00064">
    <property type="entry name" value="FU"/>
    <property type="match status" value="1"/>
</dbReference>
<dbReference type="Proteomes" id="UP000230750">
    <property type="component" value="Unassembled WGS sequence"/>
</dbReference>
<feature type="domain" description="VWFC" evidence="1">
    <location>
        <begin position="120"/>
        <end position="180"/>
    </location>
</feature>
<gene>
    <name evidence="2" type="ORF">BSL78_09131</name>
</gene>
<evidence type="ECO:0000259" key="1">
    <source>
        <dbReference type="PROSITE" id="PS50184"/>
    </source>
</evidence>
<keyword evidence="3" id="KW-1185">Reference proteome</keyword>
<dbReference type="PANTHER" id="PTHR46439:SF1">
    <property type="entry name" value="CYSTEINE-RICH MOTOR NEURON 1 PROTEIN"/>
    <property type="match status" value="1"/>
</dbReference>
<dbReference type="PANTHER" id="PTHR46439">
    <property type="entry name" value="CYSTEINE-RICH MOTOR NEURON 1 PROTEIN"/>
    <property type="match status" value="1"/>
</dbReference>
<reference evidence="2 3" key="1">
    <citation type="journal article" date="2017" name="PLoS Biol.">
        <title>The sea cucumber genome provides insights into morphological evolution and visceral regeneration.</title>
        <authorList>
            <person name="Zhang X."/>
            <person name="Sun L."/>
            <person name="Yuan J."/>
            <person name="Sun Y."/>
            <person name="Gao Y."/>
            <person name="Zhang L."/>
            <person name="Li S."/>
            <person name="Dai H."/>
            <person name="Hamel J.F."/>
            <person name="Liu C."/>
            <person name="Yu Y."/>
            <person name="Liu S."/>
            <person name="Lin W."/>
            <person name="Guo K."/>
            <person name="Jin S."/>
            <person name="Xu P."/>
            <person name="Storey K.B."/>
            <person name="Huan P."/>
            <person name="Zhang T."/>
            <person name="Zhou Y."/>
            <person name="Zhang J."/>
            <person name="Lin C."/>
            <person name="Li X."/>
            <person name="Xing L."/>
            <person name="Huo D."/>
            <person name="Sun M."/>
            <person name="Wang L."/>
            <person name="Mercier A."/>
            <person name="Li F."/>
            <person name="Yang H."/>
            <person name="Xiang J."/>
        </authorList>
    </citation>
    <scope>NUCLEOTIDE SEQUENCE [LARGE SCALE GENOMIC DNA]</scope>
    <source>
        <strain evidence="2">Shaxun</strain>
        <tissue evidence="2">Muscle</tissue>
    </source>
</reference>
<sequence>NNTVWEAEPCTLCSCLGDIVSCQHKQCHNPECDFQRGERLKIAPNRCCPECGTSSGSCLYEGEVVGHNSQWRPEPCTECYCRAGTVHCSNTSCPRTQCSSEEVLQRIPGQCCPDCIRPGRSCTYRGITYRHSQEWNPLKCAKCICNNGVVRCFVVDCPPLICKQGEVAVVPEGKCCPECVGSSCQVDAQVYPDGASWRLDTCTYCQCQSGTVTCTQERCADDLPCAMGERNHKNAPCIVDGERWFSGDLWNVSACEFCMCRRGRMECHSAQCDRIECSSGESLIKREGRCCPECAGPSGLCYFEDDIYRDGQSWDVDDCSICSCDQGVIDCFISDCPPCPVGTVAILDEGRCCPECVTVQCPPECLSCDEVGCTSCRQHHLLQDGRCMDGCSVGHFQASDLRCLVNHSMFIHVAFLQLAMRLVLLAQLVLSTTVLHVYQVCCSSGASVSINAGQDISTLMGTVLNVISVVNSALVRESRTVCPVPTLLTSLKINVAWMSVEIIFTSERPIVMHVTLRASVVTPTAHIVPVVEGQRCSRMADVYPVALPVSFMHHSGIVKIINIANL</sequence>
<dbReference type="SMART" id="SM00214">
    <property type="entry name" value="VWC"/>
    <property type="match status" value="6"/>
</dbReference>
<dbReference type="STRING" id="307972.A0A2G8L151"/>
<dbReference type="Gene3D" id="6.20.200.20">
    <property type="match status" value="4"/>
</dbReference>
<dbReference type="Gene3D" id="2.10.70.10">
    <property type="entry name" value="Complement Module, domain 1"/>
    <property type="match status" value="1"/>
</dbReference>
<feature type="domain" description="VWFC" evidence="1">
    <location>
        <begin position="299"/>
        <end position="357"/>
    </location>
</feature>
<dbReference type="PROSITE" id="PS01208">
    <property type="entry name" value="VWFC_1"/>
    <property type="match status" value="3"/>
</dbReference>
<comment type="caution">
    <text evidence="2">The sequence shown here is derived from an EMBL/GenBank/DDBJ whole genome shotgun (WGS) entry which is preliminary data.</text>
</comment>
<protein>
    <submittedName>
        <fullName evidence="2">Putative extracellular matrix protein FRAS1-like</fullName>
    </submittedName>
</protein>
<dbReference type="InterPro" id="IPR052624">
    <property type="entry name" value="CRIM1"/>
</dbReference>
<evidence type="ECO:0000313" key="2">
    <source>
        <dbReference type="EMBL" id="PIK53994.1"/>
    </source>
</evidence>